<dbReference type="EMBL" id="JABSTU010000009">
    <property type="protein sequence ID" value="KAH8021835.1"/>
    <property type="molecule type" value="Genomic_DNA"/>
</dbReference>
<evidence type="ECO:0000313" key="2">
    <source>
        <dbReference type="Proteomes" id="UP000821866"/>
    </source>
</evidence>
<dbReference type="AlphaFoldDB" id="A0A9J6DIP2"/>
<accession>A0A9J6DIP2</accession>
<gene>
    <name evidence="1" type="ORF">HPB51_018541</name>
</gene>
<name>A0A9J6DIP2_RHIMP</name>
<sequence>MDKIVNVAGTWQRLRRLLHLESTKTASKQELERVAHKVDGTKRKVIEVRNKYTNPAGSEPFPDYGGRESSALGAAISLAEVPAETNRSRTRSVAGVDKVINNMIPYINDRSIANLATYMRECWEKGTIPQE</sequence>
<reference evidence="1" key="1">
    <citation type="journal article" date="2020" name="Cell">
        <title>Large-Scale Comparative Analyses of Tick Genomes Elucidate Their Genetic Diversity and Vector Capacities.</title>
        <authorList>
            <consortium name="Tick Genome and Microbiome Consortium (TIGMIC)"/>
            <person name="Jia N."/>
            <person name="Wang J."/>
            <person name="Shi W."/>
            <person name="Du L."/>
            <person name="Sun Y."/>
            <person name="Zhan W."/>
            <person name="Jiang J.F."/>
            <person name="Wang Q."/>
            <person name="Zhang B."/>
            <person name="Ji P."/>
            <person name="Bell-Sakyi L."/>
            <person name="Cui X.M."/>
            <person name="Yuan T.T."/>
            <person name="Jiang B.G."/>
            <person name="Yang W.F."/>
            <person name="Lam T.T."/>
            <person name="Chang Q.C."/>
            <person name="Ding S.J."/>
            <person name="Wang X.J."/>
            <person name="Zhu J.G."/>
            <person name="Ruan X.D."/>
            <person name="Zhao L."/>
            <person name="Wei J.T."/>
            <person name="Ye R.Z."/>
            <person name="Que T.C."/>
            <person name="Du C.H."/>
            <person name="Zhou Y.H."/>
            <person name="Cheng J.X."/>
            <person name="Dai P.F."/>
            <person name="Guo W.B."/>
            <person name="Han X.H."/>
            <person name="Huang E.J."/>
            <person name="Li L.F."/>
            <person name="Wei W."/>
            <person name="Gao Y.C."/>
            <person name="Liu J.Z."/>
            <person name="Shao H.Z."/>
            <person name="Wang X."/>
            <person name="Wang C.C."/>
            <person name="Yang T.C."/>
            <person name="Huo Q.B."/>
            <person name="Li W."/>
            <person name="Chen H.Y."/>
            <person name="Chen S.E."/>
            <person name="Zhou L.G."/>
            <person name="Ni X.B."/>
            <person name="Tian J.H."/>
            <person name="Sheng Y."/>
            <person name="Liu T."/>
            <person name="Pan Y.S."/>
            <person name="Xia L.Y."/>
            <person name="Li J."/>
            <person name="Zhao F."/>
            <person name="Cao W.C."/>
        </authorList>
    </citation>
    <scope>NUCLEOTIDE SEQUENCE</scope>
    <source>
        <strain evidence="1">Rmic-2018</strain>
    </source>
</reference>
<dbReference type="Proteomes" id="UP000821866">
    <property type="component" value="Chromosome 7"/>
</dbReference>
<proteinExistence type="predicted"/>
<comment type="caution">
    <text evidence="1">The sequence shown here is derived from an EMBL/GenBank/DDBJ whole genome shotgun (WGS) entry which is preliminary data.</text>
</comment>
<protein>
    <submittedName>
        <fullName evidence="1">Uncharacterized protein</fullName>
    </submittedName>
</protein>
<evidence type="ECO:0000313" key="1">
    <source>
        <dbReference type="EMBL" id="KAH8021835.1"/>
    </source>
</evidence>
<reference evidence="1" key="2">
    <citation type="submission" date="2021-09" db="EMBL/GenBank/DDBJ databases">
        <authorList>
            <person name="Jia N."/>
            <person name="Wang J."/>
            <person name="Shi W."/>
            <person name="Du L."/>
            <person name="Sun Y."/>
            <person name="Zhan W."/>
            <person name="Jiang J."/>
            <person name="Wang Q."/>
            <person name="Zhang B."/>
            <person name="Ji P."/>
            <person name="Sakyi L.B."/>
            <person name="Cui X."/>
            <person name="Yuan T."/>
            <person name="Jiang B."/>
            <person name="Yang W."/>
            <person name="Lam T.T.-Y."/>
            <person name="Chang Q."/>
            <person name="Ding S."/>
            <person name="Wang X."/>
            <person name="Zhu J."/>
            <person name="Ruan X."/>
            <person name="Zhao L."/>
            <person name="Wei J."/>
            <person name="Que T."/>
            <person name="Du C."/>
            <person name="Cheng J."/>
            <person name="Dai P."/>
            <person name="Han X."/>
            <person name="Huang E."/>
            <person name="Gao Y."/>
            <person name="Liu J."/>
            <person name="Shao H."/>
            <person name="Ye R."/>
            <person name="Li L."/>
            <person name="Wei W."/>
            <person name="Wang X."/>
            <person name="Wang C."/>
            <person name="Huo Q."/>
            <person name="Li W."/>
            <person name="Guo W."/>
            <person name="Chen H."/>
            <person name="Chen S."/>
            <person name="Zhou L."/>
            <person name="Zhou L."/>
            <person name="Ni X."/>
            <person name="Tian J."/>
            <person name="Zhou Y."/>
            <person name="Sheng Y."/>
            <person name="Liu T."/>
            <person name="Pan Y."/>
            <person name="Xia L."/>
            <person name="Li J."/>
            <person name="Zhao F."/>
            <person name="Cao W."/>
        </authorList>
    </citation>
    <scope>NUCLEOTIDE SEQUENCE</scope>
    <source>
        <strain evidence="1">Rmic-2018</strain>
        <tissue evidence="1">Larvae</tissue>
    </source>
</reference>
<organism evidence="1 2">
    <name type="scientific">Rhipicephalus microplus</name>
    <name type="common">Cattle tick</name>
    <name type="synonym">Boophilus microplus</name>
    <dbReference type="NCBI Taxonomy" id="6941"/>
    <lineage>
        <taxon>Eukaryota</taxon>
        <taxon>Metazoa</taxon>
        <taxon>Ecdysozoa</taxon>
        <taxon>Arthropoda</taxon>
        <taxon>Chelicerata</taxon>
        <taxon>Arachnida</taxon>
        <taxon>Acari</taxon>
        <taxon>Parasitiformes</taxon>
        <taxon>Ixodida</taxon>
        <taxon>Ixodoidea</taxon>
        <taxon>Ixodidae</taxon>
        <taxon>Rhipicephalinae</taxon>
        <taxon>Rhipicephalus</taxon>
        <taxon>Boophilus</taxon>
    </lineage>
</organism>
<keyword evidence="2" id="KW-1185">Reference proteome</keyword>